<accession>A0A8K0D2H9</accession>
<sequence length="242" mass="28055">MFSETFKTNSSEWSSVSDEEAATKRRKCVRIGNYVDTVVHKYRDFEFKQHFRMAGTTVYRAIDLFQKSTFVPDSTGGREKISAETSFLLVIWYLSNQGSFREVAHYFDVTFSSAHRCLKRILKFLLSIKSSVIKWPNDEERGAIMEGFRRRKVLTIFLLQVLNNPHMMGEDFIIGDSALCSEIIMGSCVLHHLCIDCNDLIETDNLDFNQPQDIPYHVNLNGPFAEQMNKRQHVFNSIFDIQ</sequence>
<dbReference type="Proteomes" id="UP000801492">
    <property type="component" value="Unassembled WGS sequence"/>
</dbReference>
<comment type="caution">
    <text evidence="1">The sequence shown here is derived from an EMBL/GenBank/DDBJ whole genome shotgun (WGS) entry which is preliminary data.</text>
</comment>
<evidence type="ECO:0000313" key="1">
    <source>
        <dbReference type="EMBL" id="KAF2895976.1"/>
    </source>
</evidence>
<protein>
    <recommendedName>
        <fullName evidence="3">Transposase Helix-turn-helix domain-containing protein</fullName>
    </recommendedName>
</protein>
<reference evidence="1" key="1">
    <citation type="submission" date="2019-08" db="EMBL/GenBank/DDBJ databases">
        <title>The genome of the North American firefly Photinus pyralis.</title>
        <authorList>
            <consortium name="Photinus pyralis genome working group"/>
            <person name="Fallon T.R."/>
            <person name="Sander Lower S.E."/>
            <person name="Weng J.-K."/>
        </authorList>
    </citation>
    <scope>NUCLEOTIDE SEQUENCE</scope>
    <source>
        <strain evidence="1">TRF0915ILg1</strain>
        <tissue evidence="1">Whole body</tissue>
    </source>
</reference>
<gene>
    <name evidence="1" type="ORF">ILUMI_10200</name>
</gene>
<evidence type="ECO:0000313" key="2">
    <source>
        <dbReference type="Proteomes" id="UP000801492"/>
    </source>
</evidence>
<organism evidence="1 2">
    <name type="scientific">Ignelater luminosus</name>
    <name type="common">Cucubano</name>
    <name type="synonym">Pyrophorus luminosus</name>
    <dbReference type="NCBI Taxonomy" id="2038154"/>
    <lineage>
        <taxon>Eukaryota</taxon>
        <taxon>Metazoa</taxon>
        <taxon>Ecdysozoa</taxon>
        <taxon>Arthropoda</taxon>
        <taxon>Hexapoda</taxon>
        <taxon>Insecta</taxon>
        <taxon>Pterygota</taxon>
        <taxon>Neoptera</taxon>
        <taxon>Endopterygota</taxon>
        <taxon>Coleoptera</taxon>
        <taxon>Polyphaga</taxon>
        <taxon>Elateriformia</taxon>
        <taxon>Elateroidea</taxon>
        <taxon>Elateridae</taxon>
        <taxon>Agrypninae</taxon>
        <taxon>Pyrophorini</taxon>
        <taxon>Ignelater</taxon>
    </lineage>
</organism>
<dbReference type="EMBL" id="VTPC01005470">
    <property type="protein sequence ID" value="KAF2895976.1"/>
    <property type="molecule type" value="Genomic_DNA"/>
</dbReference>
<dbReference type="AlphaFoldDB" id="A0A8K0D2H9"/>
<keyword evidence="2" id="KW-1185">Reference proteome</keyword>
<name>A0A8K0D2H9_IGNLU</name>
<evidence type="ECO:0008006" key="3">
    <source>
        <dbReference type="Google" id="ProtNLM"/>
    </source>
</evidence>
<proteinExistence type="predicted"/>
<dbReference type="OrthoDB" id="2668416at2759"/>